<evidence type="ECO:0000313" key="4">
    <source>
        <dbReference type="EMBL" id="AFO70695.1"/>
    </source>
</evidence>
<keyword evidence="1 4" id="KW-0489">Methyltransferase</keyword>
<accession>I7DJY0</accession>
<keyword evidence="2" id="KW-0808">Transferase</keyword>
<dbReference type="PRINTS" id="PR00508">
    <property type="entry name" value="S21N4MTFRASE"/>
</dbReference>
<keyword evidence="5" id="KW-1185">Reference proteome</keyword>
<dbReference type="RefSeq" id="YP_007005583.1">
    <property type="nucleotide sequence ID" value="NC_019511.1"/>
</dbReference>
<dbReference type="GeneID" id="14013532"/>
<dbReference type="SUPFAM" id="SSF53335">
    <property type="entry name" value="S-adenosyl-L-methionine-dependent methyltransferases"/>
    <property type="match status" value="1"/>
</dbReference>
<dbReference type="InterPro" id="IPR002941">
    <property type="entry name" value="DNA_methylase_N4/N6"/>
</dbReference>
<evidence type="ECO:0000256" key="1">
    <source>
        <dbReference type="ARBA" id="ARBA00022603"/>
    </source>
</evidence>
<evidence type="ECO:0000259" key="3">
    <source>
        <dbReference type="Pfam" id="PF01555"/>
    </source>
</evidence>
<evidence type="ECO:0000313" key="5">
    <source>
        <dbReference type="Proteomes" id="UP000002889"/>
    </source>
</evidence>
<dbReference type="GO" id="GO:0008170">
    <property type="term" value="F:N-methyltransferase activity"/>
    <property type="evidence" value="ECO:0007669"/>
    <property type="project" value="InterPro"/>
</dbReference>
<dbReference type="KEGG" id="vg:14013532"/>
<dbReference type="InterPro" id="IPR029063">
    <property type="entry name" value="SAM-dependent_MTases_sf"/>
</dbReference>
<organism evidence="4 5">
    <name type="scientific">Staphylococcus phage SA11</name>
    <dbReference type="NCBI Taxonomy" id="2927988"/>
    <lineage>
        <taxon>Viruses</taxon>
        <taxon>Duplodnaviria</taxon>
        <taxon>Heunggongvirae</taxon>
        <taxon>Uroviricota</taxon>
        <taxon>Caudoviricetes</taxon>
        <taxon>Herelleviridae</taxon>
        <taxon>Twortvirinae</taxon>
        <taxon>Silviavirus</taxon>
        <taxon>Silviavirus SA11</taxon>
    </lineage>
</organism>
<reference evidence="4 5" key="1">
    <citation type="journal article" date="2012" name="J. Virol.">
        <title>Complete Genome of Staphylococcus aureus Phage SA11.</title>
        <authorList>
            <person name="Kim M.S."/>
            <person name="Hyung H."/>
        </authorList>
    </citation>
    <scope>NUCLEOTIDE SEQUENCE [LARGE SCALE GENOMIC DNA]</scope>
</reference>
<protein>
    <submittedName>
        <fullName evidence="4">DNA methylase family protein</fullName>
    </submittedName>
</protein>
<dbReference type="GO" id="GO:0032259">
    <property type="term" value="P:methylation"/>
    <property type="evidence" value="ECO:0007669"/>
    <property type="project" value="UniProtKB-KW"/>
</dbReference>
<dbReference type="Gene3D" id="3.40.50.150">
    <property type="entry name" value="Vaccinia Virus protein VP39"/>
    <property type="match status" value="1"/>
</dbReference>
<dbReference type="PANTHER" id="PTHR13370">
    <property type="entry name" value="RNA METHYLASE-RELATED"/>
    <property type="match status" value="1"/>
</dbReference>
<dbReference type="PANTHER" id="PTHR13370:SF3">
    <property type="entry name" value="TRNA (GUANINE(10)-N2)-METHYLTRANSFERASE HOMOLOG"/>
    <property type="match status" value="1"/>
</dbReference>
<proteinExistence type="predicted"/>
<dbReference type="EMBL" id="JX194239">
    <property type="protein sequence ID" value="AFO70695.1"/>
    <property type="molecule type" value="Genomic_DNA"/>
</dbReference>
<dbReference type="InterPro" id="IPR001091">
    <property type="entry name" value="RM_Methyltransferase"/>
</dbReference>
<dbReference type="GO" id="GO:0003677">
    <property type="term" value="F:DNA binding"/>
    <property type="evidence" value="ECO:0007669"/>
    <property type="project" value="InterPro"/>
</dbReference>
<evidence type="ECO:0000256" key="2">
    <source>
        <dbReference type="ARBA" id="ARBA00022679"/>
    </source>
</evidence>
<sequence length="160" mass="18662">MYMFCSSEKVDFFKQQLEKKFKIKNMIIWVKNNHTAGDLKGSFGRKYEILFLVVKGKKHFNGRRLTDVWEFDRVSGKKQLHQNEKPLDLIKQCIMKHSNKGDVVLDGFIGSGTTAIACMSTNRNYIGFELDEEYYNLASERIEKHKEILNNENDNTGTTR</sequence>
<feature type="domain" description="DNA methylase N-4/N-6" evidence="3">
    <location>
        <begin position="5"/>
        <end position="139"/>
    </location>
</feature>
<name>I7DJY0_9CAUD</name>
<dbReference type="Proteomes" id="UP000002889">
    <property type="component" value="Segment"/>
</dbReference>
<dbReference type="Pfam" id="PF01555">
    <property type="entry name" value="N6_N4_Mtase"/>
    <property type="match status" value="1"/>
</dbReference>